<evidence type="ECO:0000259" key="6">
    <source>
        <dbReference type="PROSITE" id="PS50097"/>
    </source>
</evidence>
<dbReference type="PROSITE" id="PS50097">
    <property type="entry name" value="BTB"/>
    <property type="match status" value="1"/>
</dbReference>
<dbReference type="InterPro" id="IPR027356">
    <property type="entry name" value="NPH3_dom"/>
</dbReference>
<feature type="region of interest" description="Disordered" evidence="5">
    <location>
        <begin position="528"/>
        <end position="565"/>
    </location>
</feature>
<feature type="compositionally biased region" description="Basic and acidic residues" evidence="5">
    <location>
        <begin position="616"/>
        <end position="626"/>
    </location>
</feature>
<feature type="region of interest" description="Disordered" evidence="5">
    <location>
        <begin position="590"/>
        <end position="626"/>
    </location>
</feature>
<dbReference type="GO" id="GO:0012505">
    <property type="term" value="C:endomembrane system"/>
    <property type="evidence" value="ECO:0007669"/>
    <property type="project" value="UniProtKB-SubCell"/>
</dbReference>
<dbReference type="InterPro" id="IPR043454">
    <property type="entry name" value="NPH3/RPT2-like"/>
</dbReference>
<feature type="domain" description="NPH3" evidence="7">
    <location>
        <begin position="227"/>
        <end position="502"/>
    </location>
</feature>
<evidence type="ECO:0000259" key="7">
    <source>
        <dbReference type="PROSITE" id="PS51649"/>
    </source>
</evidence>
<comment type="pathway">
    <text evidence="2">Protein modification; protein ubiquitination.</text>
</comment>
<gene>
    <name evidence="8" type="ORF">V8G54_032520</name>
</gene>
<protein>
    <submittedName>
        <fullName evidence="8">Uncharacterized protein</fullName>
    </submittedName>
</protein>
<evidence type="ECO:0000313" key="9">
    <source>
        <dbReference type="Proteomes" id="UP001374535"/>
    </source>
</evidence>
<dbReference type="Proteomes" id="UP001374535">
    <property type="component" value="Chromosome 10"/>
</dbReference>
<proteinExistence type="inferred from homology"/>
<evidence type="ECO:0000256" key="2">
    <source>
        <dbReference type="ARBA" id="ARBA00004906"/>
    </source>
</evidence>
<evidence type="ECO:0000256" key="3">
    <source>
        <dbReference type="ARBA" id="ARBA00022786"/>
    </source>
</evidence>
<evidence type="ECO:0000256" key="5">
    <source>
        <dbReference type="SAM" id="MobiDB-lite"/>
    </source>
</evidence>
<evidence type="ECO:0000313" key="8">
    <source>
        <dbReference type="EMBL" id="WVY93432.1"/>
    </source>
</evidence>
<organism evidence="8 9">
    <name type="scientific">Vigna mungo</name>
    <name type="common">Black gram</name>
    <name type="synonym">Phaseolus mungo</name>
    <dbReference type="NCBI Taxonomy" id="3915"/>
    <lineage>
        <taxon>Eukaryota</taxon>
        <taxon>Viridiplantae</taxon>
        <taxon>Streptophyta</taxon>
        <taxon>Embryophyta</taxon>
        <taxon>Tracheophyta</taxon>
        <taxon>Spermatophyta</taxon>
        <taxon>Magnoliopsida</taxon>
        <taxon>eudicotyledons</taxon>
        <taxon>Gunneridae</taxon>
        <taxon>Pentapetalae</taxon>
        <taxon>rosids</taxon>
        <taxon>fabids</taxon>
        <taxon>Fabales</taxon>
        <taxon>Fabaceae</taxon>
        <taxon>Papilionoideae</taxon>
        <taxon>50 kb inversion clade</taxon>
        <taxon>NPAAA clade</taxon>
        <taxon>indigoferoid/millettioid clade</taxon>
        <taxon>Phaseoleae</taxon>
        <taxon>Vigna</taxon>
    </lineage>
</organism>
<dbReference type="Gene3D" id="3.30.710.10">
    <property type="entry name" value="Potassium Channel Kv1.1, Chain A"/>
    <property type="match status" value="1"/>
</dbReference>
<dbReference type="PANTHER" id="PTHR32370">
    <property type="entry name" value="OS12G0117600 PROTEIN"/>
    <property type="match status" value="1"/>
</dbReference>
<comment type="similarity">
    <text evidence="4">Belongs to the NPH3 family.</text>
</comment>
<feature type="compositionally biased region" description="Basic and acidic residues" evidence="5">
    <location>
        <begin position="590"/>
        <end position="606"/>
    </location>
</feature>
<sequence length="626" mass="70864">MKLGTRPDTFYTEQATRYFIELWSKNVQADLVIKINDTTYLLHKSSLLPKCGLLQRLCSDSSDSENVPLELHDMPGGADAFELCAKFCYGVSINISAHNFVPALCAAKLLQMNESIEKGNFVGKLEAFFSSCILEGWKDSIAALQATDKLPEWSENLGITRKCIDSIIEKILTPPPQVKNPDHKLFSQIDTRQIFLFNKDDYVQVKWSYTYTRPGYTRKQHHSVPKDWWTEDVSDLNIDLFRCIIMAIRSTYVLPPQLIGEALHVYACKWLPGITKLKNSLGSAAITEESKAINRKILETIVSMIPADRGSVSAGFLLRLLSISGPLGVSPVTKTELVKRASIQFEEATVSDLLCPSTSSLDQNLYDTELVQAVLESFLKFWKRLYPGAVDNRHLLKSIRNVGKLIDSYLQVVARDDNMPVSKFVSLAETVPAIGRLEHDDLYQAINIYLKVHPDLSKADKKRLCGILECQRLTPEVRAHAVKNESLPLRTVVQLLYFEQEKDSMETTSSKLQKPHDLLLGAKMRPVTRDSHGKRSLINKEEVIKRTSHAEDREKGQHKAKQSDAKLALDLERKIVIREDTEEIKSEKLRVAKEERMSSSKLDLDSKNSIQRARSKKSEHGRQKGR</sequence>
<dbReference type="InterPro" id="IPR011333">
    <property type="entry name" value="SKP1/BTB/POZ_sf"/>
</dbReference>
<feature type="domain" description="BTB" evidence="6">
    <location>
        <begin position="29"/>
        <end position="97"/>
    </location>
</feature>
<accession>A0AAQ3RHZ5</accession>
<dbReference type="EMBL" id="CP144691">
    <property type="protein sequence ID" value="WVY93432.1"/>
    <property type="molecule type" value="Genomic_DNA"/>
</dbReference>
<dbReference type="PROSITE" id="PS51649">
    <property type="entry name" value="NPH3"/>
    <property type="match status" value="1"/>
</dbReference>
<dbReference type="AlphaFoldDB" id="A0AAQ3RHZ5"/>
<comment type="subcellular location">
    <subcellularLocation>
        <location evidence="1">Endomembrane system</location>
        <topology evidence="1">Peripheral membrane protein</topology>
    </subcellularLocation>
</comment>
<dbReference type="Pfam" id="PF03000">
    <property type="entry name" value="NPH3"/>
    <property type="match status" value="1"/>
</dbReference>
<keyword evidence="9" id="KW-1185">Reference proteome</keyword>
<reference evidence="8 9" key="1">
    <citation type="journal article" date="2023" name="Life. Sci Alliance">
        <title>Evolutionary insights into 3D genome organization and epigenetic landscape of Vigna mungo.</title>
        <authorList>
            <person name="Junaid A."/>
            <person name="Singh B."/>
            <person name="Bhatia S."/>
        </authorList>
    </citation>
    <scope>NUCLEOTIDE SEQUENCE [LARGE SCALE GENOMIC DNA]</scope>
    <source>
        <strain evidence="8">Urdbean</strain>
    </source>
</reference>
<evidence type="ECO:0000256" key="4">
    <source>
        <dbReference type="PROSITE-ProRule" id="PRU00982"/>
    </source>
</evidence>
<dbReference type="SUPFAM" id="SSF54695">
    <property type="entry name" value="POZ domain"/>
    <property type="match status" value="1"/>
</dbReference>
<keyword evidence="3" id="KW-0833">Ubl conjugation pathway</keyword>
<evidence type="ECO:0000256" key="1">
    <source>
        <dbReference type="ARBA" id="ARBA00004184"/>
    </source>
</evidence>
<name>A0AAQ3RHZ5_VIGMU</name>
<dbReference type="InterPro" id="IPR000210">
    <property type="entry name" value="BTB/POZ_dom"/>
</dbReference>